<dbReference type="EMBL" id="BKCG01000009">
    <property type="protein sequence ID" value="GER60712.1"/>
    <property type="molecule type" value="Genomic_DNA"/>
</dbReference>
<protein>
    <recommendedName>
        <fullName evidence="3">Transcriptional regulator, BadM/Rrf2 family</fullName>
    </recommendedName>
</protein>
<dbReference type="PANTHER" id="PTHR33221">
    <property type="entry name" value="WINGED HELIX-TURN-HELIX TRANSCRIPTIONAL REGULATOR, RRF2 FAMILY"/>
    <property type="match status" value="1"/>
</dbReference>
<gene>
    <name evidence="1" type="ORF">ULMA_28200</name>
</gene>
<reference evidence="1 2" key="1">
    <citation type="submission" date="2019-08" db="EMBL/GenBank/DDBJ databases">
        <title>Draft genome sequence of Ulvibacter marinus type strain NBRC 109484.</title>
        <authorList>
            <person name="Kawano K."/>
            <person name="Ushijima N."/>
            <person name="Kihara M."/>
            <person name="Itoh H."/>
        </authorList>
    </citation>
    <scope>NUCLEOTIDE SEQUENCE [LARGE SCALE GENOMIC DNA]</scope>
    <source>
        <strain evidence="1 2">NBRC 109484</strain>
    </source>
</reference>
<comment type="caution">
    <text evidence="1">The sequence shown here is derived from an EMBL/GenBank/DDBJ whole genome shotgun (WGS) entry which is preliminary data.</text>
</comment>
<accession>A0A5J4J1F1</accession>
<dbReference type="GO" id="GO:0003700">
    <property type="term" value="F:DNA-binding transcription factor activity"/>
    <property type="evidence" value="ECO:0007669"/>
    <property type="project" value="TreeGrafter"/>
</dbReference>
<evidence type="ECO:0000313" key="1">
    <source>
        <dbReference type="EMBL" id="GER60712.1"/>
    </source>
</evidence>
<dbReference type="OrthoDB" id="9808360at2"/>
<dbReference type="Gene3D" id="1.10.10.10">
    <property type="entry name" value="Winged helix-like DNA-binding domain superfamily/Winged helix DNA-binding domain"/>
    <property type="match status" value="1"/>
</dbReference>
<dbReference type="Proteomes" id="UP000326509">
    <property type="component" value="Unassembled WGS sequence"/>
</dbReference>
<evidence type="ECO:0008006" key="3">
    <source>
        <dbReference type="Google" id="ProtNLM"/>
    </source>
</evidence>
<evidence type="ECO:0000313" key="2">
    <source>
        <dbReference type="Proteomes" id="UP000326509"/>
    </source>
</evidence>
<dbReference type="SUPFAM" id="SSF46785">
    <property type="entry name" value="Winged helix' DNA-binding domain"/>
    <property type="match status" value="1"/>
</dbReference>
<dbReference type="Pfam" id="PF02082">
    <property type="entry name" value="Rrf2"/>
    <property type="match status" value="1"/>
</dbReference>
<dbReference type="InterPro" id="IPR036390">
    <property type="entry name" value="WH_DNA-bd_sf"/>
</dbReference>
<name>A0A5J4J1F1_9FLAO</name>
<dbReference type="RefSeq" id="WP_151675142.1">
    <property type="nucleotide sequence ID" value="NZ_BKCG01000009.1"/>
</dbReference>
<dbReference type="AlphaFoldDB" id="A0A5J4J1F1"/>
<dbReference type="GO" id="GO:0005829">
    <property type="term" value="C:cytosol"/>
    <property type="evidence" value="ECO:0007669"/>
    <property type="project" value="TreeGrafter"/>
</dbReference>
<dbReference type="NCBIfam" id="TIGR00738">
    <property type="entry name" value="rrf2_super"/>
    <property type="match status" value="1"/>
</dbReference>
<proteinExistence type="predicted"/>
<sequence length="144" mass="15822">MFSKACEYAIRSVIFLTSKSKLEQRFNITDISEEIDAPTAFNAKILQKLVKADIVSSAKGPTGGFYITEEKASGIMLSNIVKTIDGDDIYVSCGIGLKKCNAEKPCPLHDSFQDIRNNLKTMLQETSLKNLADQIEDGTAVLKL</sequence>
<keyword evidence="2" id="KW-1185">Reference proteome</keyword>
<organism evidence="1 2">
    <name type="scientific">Patiriisocius marinus</name>
    <dbReference type="NCBI Taxonomy" id="1397112"/>
    <lineage>
        <taxon>Bacteria</taxon>
        <taxon>Pseudomonadati</taxon>
        <taxon>Bacteroidota</taxon>
        <taxon>Flavobacteriia</taxon>
        <taxon>Flavobacteriales</taxon>
        <taxon>Flavobacteriaceae</taxon>
        <taxon>Patiriisocius</taxon>
    </lineage>
</organism>
<dbReference type="PROSITE" id="PS51197">
    <property type="entry name" value="HTH_RRF2_2"/>
    <property type="match status" value="1"/>
</dbReference>
<dbReference type="InterPro" id="IPR036388">
    <property type="entry name" value="WH-like_DNA-bd_sf"/>
</dbReference>
<dbReference type="PANTHER" id="PTHR33221:SF15">
    <property type="entry name" value="HTH-TYPE TRANSCRIPTIONAL REGULATOR YWGB-RELATED"/>
    <property type="match status" value="1"/>
</dbReference>
<dbReference type="InterPro" id="IPR000944">
    <property type="entry name" value="Tscrpt_reg_Rrf2"/>
</dbReference>